<proteinExistence type="predicted"/>
<dbReference type="AlphaFoldDB" id="A0A2H6KIM7"/>
<evidence type="ECO:0000256" key="1">
    <source>
        <dbReference type="SAM" id="SignalP"/>
    </source>
</evidence>
<sequence length="288" mass="29333">MCLVALLVTHLVGTLHGVALPTGATDAAAVPAVEPSAVPGVVEAAAVEEIQLVVEASEDVEEQAEQSVGVAGVEEACRGGEHSMRFMAHLCECVGEGRRCYALRVGLKRQAAEVSEGHSGVPGVLLIRLEQRGQRFGVEAQVHGVVPVLEGQAFFEVCVVLCLLNLLADQDIHVATVAVVAQLAVLLSVGGGDLVAAAVEESAESVAQIDVVVPPAAGAAFAALLRQPVEGVAQCGQRGEEDLGAHGAVGRQLCNVSDGDGLCALGSYGLGEGLIFDQGSGERLPGVS</sequence>
<dbReference type="RefSeq" id="XP_028869086.1">
    <property type="nucleotide sequence ID" value="XM_029013253.1"/>
</dbReference>
<dbReference type="VEuPathDB" id="PiroplasmaDB:BOVATA_043360"/>
<gene>
    <name evidence="2" type="ORF">BOVATA_043360</name>
</gene>
<evidence type="ECO:0000313" key="3">
    <source>
        <dbReference type="Proteomes" id="UP000236319"/>
    </source>
</evidence>
<keyword evidence="3" id="KW-1185">Reference proteome</keyword>
<feature type="signal peptide" evidence="1">
    <location>
        <begin position="1"/>
        <end position="17"/>
    </location>
</feature>
<protein>
    <submittedName>
        <fullName evidence="2">Zinc finger RNA-binding protein 2, putative</fullName>
    </submittedName>
</protein>
<accession>A0A2H6KIM7</accession>
<keyword evidence="1" id="KW-0732">Signal</keyword>
<feature type="chain" id="PRO_5014177530" evidence="1">
    <location>
        <begin position="18"/>
        <end position="288"/>
    </location>
</feature>
<reference evidence="2 3" key="1">
    <citation type="journal article" date="2017" name="BMC Genomics">
        <title>Whole-genome assembly of Babesia ovata and comparative genomics between closely related pathogens.</title>
        <authorList>
            <person name="Yamagishi J."/>
            <person name="Asada M."/>
            <person name="Hakimi H."/>
            <person name="Tanaka T.Q."/>
            <person name="Sugimoto C."/>
            <person name="Kawazu S."/>
        </authorList>
    </citation>
    <scope>NUCLEOTIDE SEQUENCE [LARGE SCALE GENOMIC DNA]</scope>
    <source>
        <strain evidence="2 3">Miyake</strain>
    </source>
</reference>
<comment type="caution">
    <text evidence="2">The sequence shown here is derived from an EMBL/GenBank/DDBJ whole genome shotgun (WGS) entry which is preliminary data.</text>
</comment>
<organism evidence="2 3">
    <name type="scientific">Babesia ovata</name>
    <dbReference type="NCBI Taxonomy" id="189622"/>
    <lineage>
        <taxon>Eukaryota</taxon>
        <taxon>Sar</taxon>
        <taxon>Alveolata</taxon>
        <taxon>Apicomplexa</taxon>
        <taxon>Aconoidasida</taxon>
        <taxon>Piroplasmida</taxon>
        <taxon>Babesiidae</taxon>
        <taxon>Babesia</taxon>
    </lineage>
</organism>
<evidence type="ECO:0000313" key="2">
    <source>
        <dbReference type="EMBL" id="GBE62843.1"/>
    </source>
</evidence>
<dbReference type="EMBL" id="BDSA01000007">
    <property type="protein sequence ID" value="GBE62843.1"/>
    <property type="molecule type" value="Genomic_DNA"/>
</dbReference>
<name>A0A2H6KIM7_9APIC</name>
<dbReference type="Proteomes" id="UP000236319">
    <property type="component" value="Unassembled WGS sequence"/>
</dbReference>
<dbReference type="GeneID" id="39876613"/>